<sequence>MSSHLQITHLRKRFGGLVAVKDVSFDVADGEVVGLLGPNGSGKTTVLNMISGALLPTAGEITLRGVRISRLRPDRIARHGVARTFQLVRPLPSLTVAENVLVSLAFGRFKHWGPDARDLAEEKLAFVGLGGRGGENVANLTYIDQKRMELARALASEPALLLLDEWLAGLTPSELQIGIDLVRRLQGAGMSVLLVEHIMDAVRALCARCVVMNAGEIIAHGPTETVLKDPGVVAAYLGDGHA</sequence>
<keyword evidence="3 5" id="KW-0067">ATP-binding</keyword>
<evidence type="ECO:0000256" key="1">
    <source>
        <dbReference type="ARBA" id="ARBA00022448"/>
    </source>
</evidence>
<dbReference type="GO" id="GO:0005886">
    <property type="term" value="C:plasma membrane"/>
    <property type="evidence" value="ECO:0007669"/>
    <property type="project" value="TreeGrafter"/>
</dbReference>
<dbReference type="AlphaFoldDB" id="A0A3L9XVS2"/>
<dbReference type="SUPFAM" id="SSF52540">
    <property type="entry name" value="P-loop containing nucleoside triphosphate hydrolases"/>
    <property type="match status" value="1"/>
</dbReference>
<dbReference type="OrthoDB" id="9806149at2"/>
<accession>A0A3L9XVS2</accession>
<dbReference type="InterPro" id="IPR003439">
    <property type="entry name" value="ABC_transporter-like_ATP-bd"/>
</dbReference>
<keyword evidence="2" id="KW-0547">Nucleotide-binding</keyword>
<dbReference type="Pfam" id="PF00005">
    <property type="entry name" value="ABC_tran"/>
    <property type="match status" value="1"/>
</dbReference>
<dbReference type="SMART" id="SM00382">
    <property type="entry name" value="AAA"/>
    <property type="match status" value="1"/>
</dbReference>
<dbReference type="GO" id="GO:0016887">
    <property type="term" value="F:ATP hydrolysis activity"/>
    <property type="evidence" value="ECO:0007669"/>
    <property type="project" value="InterPro"/>
</dbReference>
<dbReference type="Gene3D" id="3.40.50.300">
    <property type="entry name" value="P-loop containing nucleotide triphosphate hydrolases"/>
    <property type="match status" value="1"/>
</dbReference>
<evidence type="ECO:0000313" key="6">
    <source>
        <dbReference type="Proteomes" id="UP000281343"/>
    </source>
</evidence>
<proteinExistence type="predicted"/>
<dbReference type="PROSITE" id="PS50893">
    <property type="entry name" value="ABC_TRANSPORTER_2"/>
    <property type="match status" value="1"/>
</dbReference>
<evidence type="ECO:0000259" key="4">
    <source>
        <dbReference type="PROSITE" id="PS50893"/>
    </source>
</evidence>
<comment type="caution">
    <text evidence="5">The sequence shown here is derived from an EMBL/GenBank/DDBJ whole genome shotgun (WGS) entry which is preliminary data.</text>
</comment>
<dbReference type="InterPro" id="IPR032823">
    <property type="entry name" value="BCA_ABC_TP_C"/>
</dbReference>
<protein>
    <submittedName>
        <fullName evidence="5">ABC transporter ATP-binding protein</fullName>
    </submittedName>
</protein>
<dbReference type="PANTHER" id="PTHR45772">
    <property type="entry name" value="CONSERVED COMPONENT OF ABC TRANSPORTER FOR NATURAL AMINO ACIDS-RELATED"/>
    <property type="match status" value="1"/>
</dbReference>
<keyword evidence="6" id="KW-1185">Reference proteome</keyword>
<dbReference type="InterPro" id="IPR051120">
    <property type="entry name" value="ABC_AA/LPS_Transport"/>
</dbReference>
<dbReference type="EMBL" id="RCNT01000013">
    <property type="protein sequence ID" value="RMA40714.1"/>
    <property type="molecule type" value="Genomic_DNA"/>
</dbReference>
<evidence type="ECO:0000313" key="5">
    <source>
        <dbReference type="EMBL" id="RMA40714.1"/>
    </source>
</evidence>
<gene>
    <name evidence="5" type="ORF">D9R08_18370</name>
</gene>
<dbReference type="InterPro" id="IPR027417">
    <property type="entry name" value="P-loop_NTPase"/>
</dbReference>
<reference evidence="5 6" key="1">
    <citation type="submission" date="2018-10" db="EMBL/GenBank/DDBJ databases">
        <authorList>
            <person name="Jung H.S."/>
            <person name="Jeon C.O."/>
        </authorList>
    </citation>
    <scope>NUCLEOTIDE SEQUENCE [LARGE SCALE GENOMIC DNA]</scope>
    <source>
        <strain evidence="5 6">MA-7-27</strain>
    </source>
</reference>
<dbReference type="Pfam" id="PF12399">
    <property type="entry name" value="BCA_ABC_TP_C"/>
    <property type="match status" value="1"/>
</dbReference>
<dbReference type="RefSeq" id="WP_121899584.1">
    <property type="nucleotide sequence ID" value="NZ_RCNT01000013.1"/>
</dbReference>
<dbReference type="CDD" id="cd03219">
    <property type="entry name" value="ABC_Mj1267_LivG_branched"/>
    <property type="match status" value="1"/>
</dbReference>
<dbReference type="GO" id="GO:0005524">
    <property type="term" value="F:ATP binding"/>
    <property type="evidence" value="ECO:0007669"/>
    <property type="project" value="UniProtKB-KW"/>
</dbReference>
<evidence type="ECO:0000256" key="3">
    <source>
        <dbReference type="ARBA" id="ARBA00022840"/>
    </source>
</evidence>
<dbReference type="InterPro" id="IPR003593">
    <property type="entry name" value="AAA+_ATPase"/>
</dbReference>
<evidence type="ECO:0000256" key="2">
    <source>
        <dbReference type="ARBA" id="ARBA00022741"/>
    </source>
</evidence>
<dbReference type="Proteomes" id="UP000281343">
    <property type="component" value="Unassembled WGS sequence"/>
</dbReference>
<dbReference type="PANTHER" id="PTHR45772:SF9">
    <property type="entry name" value="CONSERVED COMPONENT OF ABC TRANSPORTER FOR NATURAL AMINO ACIDS"/>
    <property type="match status" value="1"/>
</dbReference>
<keyword evidence="1" id="KW-0813">Transport</keyword>
<organism evidence="5 6">
    <name type="scientific">Rhodophyticola porphyridii</name>
    <dbReference type="NCBI Taxonomy" id="1852017"/>
    <lineage>
        <taxon>Bacteria</taxon>
        <taxon>Pseudomonadati</taxon>
        <taxon>Pseudomonadota</taxon>
        <taxon>Alphaproteobacteria</taxon>
        <taxon>Rhodobacterales</taxon>
        <taxon>Roseobacteraceae</taxon>
        <taxon>Rhodophyticola</taxon>
    </lineage>
</organism>
<name>A0A3L9XVS2_9RHOB</name>
<feature type="domain" description="ABC transporter" evidence="4">
    <location>
        <begin position="5"/>
        <end position="239"/>
    </location>
</feature>